<dbReference type="NCBIfam" id="NF004349">
    <property type="entry name" value="PRK05729.1"/>
    <property type="match status" value="1"/>
</dbReference>
<keyword evidence="8 12" id="KW-0175">Coiled coil</keyword>
<dbReference type="GO" id="GO:0002161">
    <property type="term" value="F:aminoacyl-tRNA deacylase activity"/>
    <property type="evidence" value="ECO:0007669"/>
    <property type="project" value="InterPro"/>
</dbReference>
<evidence type="ECO:0000259" key="15">
    <source>
        <dbReference type="Pfam" id="PF10458"/>
    </source>
</evidence>
<dbReference type="GO" id="GO:0005829">
    <property type="term" value="C:cytosol"/>
    <property type="evidence" value="ECO:0007669"/>
    <property type="project" value="TreeGrafter"/>
</dbReference>
<dbReference type="Pfam" id="PF10458">
    <property type="entry name" value="Val_tRNA-synt_C"/>
    <property type="match status" value="1"/>
</dbReference>
<dbReference type="InterPro" id="IPR014729">
    <property type="entry name" value="Rossmann-like_a/b/a_fold"/>
</dbReference>
<comment type="catalytic activity">
    <reaction evidence="10 12">
        <text>tRNA(Val) + L-valine + ATP = L-valyl-tRNA(Val) + AMP + diphosphate</text>
        <dbReference type="Rhea" id="RHEA:10704"/>
        <dbReference type="Rhea" id="RHEA-COMP:9672"/>
        <dbReference type="Rhea" id="RHEA-COMP:9708"/>
        <dbReference type="ChEBI" id="CHEBI:30616"/>
        <dbReference type="ChEBI" id="CHEBI:33019"/>
        <dbReference type="ChEBI" id="CHEBI:57762"/>
        <dbReference type="ChEBI" id="CHEBI:78442"/>
        <dbReference type="ChEBI" id="CHEBI:78537"/>
        <dbReference type="ChEBI" id="CHEBI:456215"/>
        <dbReference type="EC" id="6.1.1.9"/>
    </reaction>
</comment>
<dbReference type="InterPro" id="IPR019499">
    <property type="entry name" value="Val-tRNA_synth_tRNA-bd"/>
</dbReference>
<reference evidence="16" key="1">
    <citation type="submission" date="2012-01" db="EMBL/GenBank/DDBJ databases">
        <title>The Genome Sequence of Treponema denticola H-22.</title>
        <authorList>
            <consortium name="The Broad Institute Genome Sequencing Platform"/>
            <person name="Earl A."/>
            <person name="Ward D."/>
            <person name="Feldgarden M."/>
            <person name="Gevers D."/>
            <person name="Blanton J.M."/>
            <person name="Fenno C.J."/>
            <person name="Baranova O.V."/>
            <person name="Mathney J."/>
            <person name="Dewhirst F.E."/>
            <person name="Izard J."/>
            <person name="Young S.K."/>
            <person name="Zeng Q."/>
            <person name="Gargeya S."/>
            <person name="Fitzgerald M."/>
            <person name="Haas B."/>
            <person name="Abouelleil A."/>
            <person name="Alvarado L."/>
            <person name="Arachchi H.M."/>
            <person name="Berlin A."/>
            <person name="Chapman S.B."/>
            <person name="Gearin G."/>
            <person name="Goldberg J."/>
            <person name="Griggs A."/>
            <person name="Gujja S."/>
            <person name="Hansen M."/>
            <person name="Heiman D."/>
            <person name="Howarth C."/>
            <person name="Larimer J."/>
            <person name="Lui A."/>
            <person name="MacDonald P.J.P."/>
            <person name="McCowen C."/>
            <person name="Montmayeur A."/>
            <person name="Murphy C."/>
            <person name="Neiman D."/>
            <person name="Pearson M."/>
            <person name="Priest M."/>
            <person name="Roberts A."/>
            <person name="Saif S."/>
            <person name="Shea T."/>
            <person name="Sisk P."/>
            <person name="Stolte C."/>
            <person name="Sykes S."/>
            <person name="Wortman J."/>
            <person name="Nusbaum C."/>
            <person name="Birren B."/>
        </authorList>
    </citation>
    <scope>NUCLEOTIDE SEQUENCE [LARGE SCALE GENOMIC DNA]</scope>
    <source>
        <strain evidence="16">H-22</strain>
    </source>
</reference>
<dbReference type="RefSeq" id="WP_002682668.1">
    <property type="nucleotide sequence ID" value="NZ_CM001795.1"/>
</dbReference>
<feature type="domain" description="Methionyl/Valyl/Leucyl/Isoleucyl-tRNA synthetase anticodon-binding" evidence="14">
    <location>
        <begin position="629"/>
        <end position="784"/>
    </location>
</feature>
<comment type="subcellular location">
    <subcellularLocation>
        <location evidence="1 12">Cytoplasm</location>
    </subcellularLocation>
</comment>
<dbReference type="FunFam" id="3.90.740.10:FF:000010">
    <property type="entry name" value="Valine--tRNA ligase"/>
    <property type="match status" value="1"/>
</dbReference>
<evidence type="ECO:0000256" key="2">
    <source>
        <dbReference type="ARBA" id="ARBA00011245"/>
    </source>
</evidence>
<name>A0A0E2EK60_TREDN</name>
<dbReference type="InterPro" id="IPR001412">
    <property type="entry name" value="aa-tRNA-synth_I_CS"/>
</dbReference>
<evidence type="ECO:0000259" key="14">
    <source>
        <dbReference type="Pfam" id="PF08264"/>
    </source>
</evidence>
<evidence type="ECO:0000259" key="13">
    <source>
        <dbReference type="Pfam" id="PF00133"/>
    </source>
</evidence>
<dbReference type="InterPro" id="IPR009080">
    <property type="entry name" value="tRNAsynth_Ia_anticodon-bd"/>
</dbReference>
<comment type="similarity">
    <text evidence="11 12">Belongs to the class-I aminoacyl-tRNA synthetase family. ValS type 1 subfamily.</text>
</comment>
<evidence type="ECO:0000256" key="10">
    <source>
        <dbReference type="ARBA" id="ARBA00047552"/>
    </source>
</evidence>
<keyword evidence="5 12" id="KW-0547">Nucleotide-binding</keyword>
<feature type="short sequence motif" description="'HIGH' region" evidence="12">
    <location>
        <begin position="52"/>
        <end position="62"/>
    </location>
</feature>
<dbReference type="SUPFAM" id="SSF47323">
    <property type="entry name" value="Anticodon-binding domain of a subclass of class I aminoacyl-tRNA synthetases"/>
    <property type="match status" value="1"/>
</dbReference>
<feature type="short sequence motif" description="'KMSKS' region" evidence="12">
    <location>
        <begin position="542"/>
        <end position="546"/>
    </location>
</feature>
<dbReference type="Gene3D" id="1.10.287.380">
    <property type="entry name" value="Valyl-tRNA synthetase, C-terminal domain"/>
    <property type="match status" value="1"/>
</dbReference>
<comment type="function">
    <text evidence="12">Catalyzes the attachment of valine to tRNA(Val). As ValRS can inadvertently accommodate and process structurally similar amino acids such as threonine, to avoid such errors, it has a 'posttransfer' editing activity that hydrolyzes mischarged Thr-tRNA(Val) in a tRNA-dependent manner.</text>
</comment>
<dbReference type="NCBIfam" id="TIGR00422">
    <property type="entry name" value="valS"/>
    <property type="match status" value="1"/>
</dbReference>
<dbReference type="FunFam" id="1.10.287.380:FF:000001">
    <property type="entry name" value="Valine--tRNA ligase"/>
    <property type="match status" value="1"/>
</dbReference>
<dbReference type="Pfam" id="PF00133">
    <property type="entry name" value="tRNA-synt_1"/>
    <property type="match status" value="1"/>
</dbReference>
<dbReference type="InterPro" id="IPR037118">
    <property type="entry name" value="Val-tRNA_synth_C_sf"/>
</dbReference>
<proteinExistence type="inferred from homology"/>
<dbReference type="Pfam" id="PF08264">
    <property type="entry name" value="Anticodon_1"/>
    <property type="match status" value="1"/>
</dbReference>
<dbReference type="InterPro" id="IPR009008">
    <property type="entry name" value="Val/Leu/Ile-tRNA-synth_edit"/>
</dbReference>
<keyword evidence="6 12" id="KW-0067">ATP-binding</keyword>
<dbReference type="SUPFAM" id="SSF46589">
    <property type="entry name" value="tRNA-binding arm"/>
    <property type="match status" value="1"/>
</dbReference>
<dbReference type="SUPFAM" id="SSF50677">
    <property type="entry name" value="ValRS/IleRS/LeuRS editing domain"/>
    <property type="match status" value="1"/>
</dbReference>
<dbReference type="PROSITE" id="PS00178">
    <property type="entry name" value="AA_TRNA_LIGASE_I"/>
    <property type="match status" value="1"/>
</dbReference>
<dbReference type="EC" id="6.1.1.9" evidence="12"/>
<organism evidence="16">
    <name type="scientific">Treponema denticola H-22</name>
    <dbReference type="NCBI Taxonomy" id="999432"/>
    <lineage>
        <taxon>Bacteria</taxon>
        <taxon>Pseudomonadati</taxon>
        <taxon>Spirochaetota</taxon>
        <taxon>Spirochaetia</taxon>
        <taxon>Spirochaetales</taxon>
        <taxon>Treponemataceae</taxon>
        <taxon>Treponema</taxon>
    </lineage>
</organism>
<evidence type="ECO:0000313" key="16">
    <source>
        <dbReference type="EMBL" id="EMB35963.1"/>
    </source>
</evidence>
<evidence type="ECO:0000256" key="3">
    <source>
        <dbReference type="ARBA" id="ARBA00022490"/>
    </source>
</evidence>
<feature type="binding site" evidence="12">
    <location>
        <position position="545"/>
    </location>
    <ligand>
        <name>ATP</name>
        <dbReference type="ChEBI" id="CHEBI:30616"/>
    </ligand>
</feature>
<dbReference type="PANTHER" id="PTHR11946:SF93">
    <property type="entry name" value="VALINE--TRNA LIGASE, CHLOROPLASTIC_MITOCHONDRIAL 2"/>
    <property type="match status" value="1"/>
</dbReference>
<dbReference type="FunFam" id="3.40.50.620:FF:000032">
    <property type="entry name" value="Valine--tRNA ligase"/>
    <property type="match status" value="1"/>
</dbReference>
<dbReference type="CDD" id="cd07962">
    <property type="entry name" value="Anticodon_Ia_Val"/>
    <property type="match status" value="1"/>
</dbReference>
<keyword evidence="9 12" id="KW-0030">Aminoacyl-tRNA synthetase</keyword>
<comment type="subunit">
    <text evidence="2 12">Monomer.</text>
</comment>
<feature type="domain" description="Valyl-tRNA synthetase tRNA-binding arm" evidence="15">
    <location>
        <begin position="844"/>
        <end position="908"/>
    </location>
</feature>
<dbReference type="PRINTS" id="PR00986">
    <property type="entry name" value="TRNASYNTHVAL"/>
</dbReference>
<dbReference type="GO" id="GO:0006438">
    <property type="term" value="P:valyl-tRNA aminoacylation"/>
    <property type="evidence" value="ECO:0007669"/>
    <property type="project" value="UniProtKB-UniRule"/>
</dbReference>
<keyword evidence="4 12" id="KW-0436">Ligase</keyword>
<dbReference type="InterPro" id="IPR033705">
    <property type="entry name" value="Anticodon_Ia_Val"/>
</dbReference>
<dbReference type="EMBL" id="AGDV01000001">
    <property type="protein sequence ID" value="EMB35963.1"/>
    <property type="molecule type" value="Genomic_DNA"/>
</dbReference>
<keyword evidence="3 12" id="KW-0963">Cytoplasm</keyword>
<sequence>MSEKLQAIELEKSYNPKEFEERIYSFWEANKCFSPIKKKNTKNTFTVVIPPPNVTGVLHVGHALDETLQDVIVRYHRMKGDETLWIPGTDHAGIATQSVVEKKLKAEGKNRRDLGREAFIEKVWEVKNEHHSIITKQLRKMGVSVDWDRERFTLDEGLSQAVREVFVSLYEQGLIYQGNYLVNWCPSCGTAISDDEVEHEDRKGGMYHIYYKLADGAVLQNEAGEKIQEIEIATTRPETLLGDTAIAVHPEDPRYASIIGKEVILPLANRKIPVIADSYVDKEFGTGVVKITPAHDPNDWEVGKRHNLPVLNILNPDGTLNDAVPEKYRGLSTEKARKAVIEDLEELGLFKNEEKIKHAVGCCYRCHTSIEPYVSKQWFVKMQPLAQKALDAWKKGDVVFYPQKWENTYAHWMNNIRDWCISRQLWWGHRIPVWYCADCGKTIVSRTDITECPHCKSKNIKQDEDVLDTWFSSWLWPFSTLGWPEKTEDLARFFPTSALVTGHDIIFFWVARMIMASLQFTGKAPFKDIFIHGLVRDKQGRKMSKSLGNGIDPLVAIEEFGADAMKFTLTFMCGSQSQDFLIDMESFKLGSKFANKVWNASRYILGNLAGRTIVPVGRDGSLNNLKELDRWIYHELNEAAQTVRSSLDSYRYNEAAQKVYEFFWNNFCDWYVEGTKLSFKYGDEKEKDRAASVLLAVLEESLRLLHPFLAFVTEEIYSKLPGNCAEGALPRAKILMTSDYPEEKKERIDEAASIRFRTLQEIVRNIRALRAECGIDPQLKLKVSLYIEKNSPAEAARENSEIIEMLSGLSGLDFIDSLKERPASSIGVVGAGFEAFLITGDSIDIDQLKKRFEKELEKNEQNASKIDSKLKNENFVKNAPPEVIEGEKEKHAEFLRRIEKLKGYLEGMR</sequence>
<dbReference type="GO" id="GO:0005524">
    <property type="term" value="F:ATP binding"/>
    <property type="evidence" value="ECO:0007669"/>
    <property type="project" value="UniProtKB-UniRule"/>
</dbReference>
<feature type="domain" description="Aminoacyl-tRNA synthetase class Ia" evidence="13">
    <location>
        <begin position="23"/>
        <end position="570"/>
    </location>
</feature>
<dbReference type="CDD" id="cd00817">
    <property type="entry name" value="ValRS_core"/>
    <property type="match status" value="1"/>
</dbReference>
<dbReference type="PATRIC" id="fig|999432.5.peg.159"/>
<dbReference type="FunFam" id="3.40.50.620:FF:000098">
    <property type="entry name" value="Valine--tRNA ligase"/>
    <property type="match status" value="1"/>
</dbReference>
<dbReference type="InterPro" id="IPR013155">
    <property type="entry name" value="M/V/L/I-tRNA-synth_anticd-bd"/>
</dbReference>
<dbReference type="InterPro" id="IPR010978">
    <property type="entry name" value="tRNA-bd_arm"/>
</dbReference>
<dbReference type="InterPro" id="IPR002303">
    <property type="entry name" value="Valyl-tRNA_ligase"/>
</dbReference>
<comment type="caution">
    <text evidence="16">The sequence shown here is derived from an EMBL/GenBank/DDBJ whole genome shotgun (WGS) entry which is preliminary data.</text>
</comment>
<dbReference type="PANTHER" id="PTHR11946">
    <property type="entry name" value="VALYL-TRNA SYNTHETASES"/>
    <property type="match status" value="1"/>
</dbReference>
<dbReference type="HAMAP" id="MF_02004">
    <property type="entry name" value="Val_tRNA_synth_type1"/>
    <property type="match status" value="1"/>
</dbReference>
<dbReference type="Gene3D" id="1.10.730.10">
    <property type="entry name" value="Isoleucyl-tRNA Synthetase, Domain 1"/>
    <property type="match status" value="1"/>
</dbReference>
<evidence type="ECO:0000256" key="4">
    <source>
        <dbReference type="ARBA" id="ARBA00022598"/>
    </source>
</evidence>
<evidence type="ECO:0000256" key="9">
    <source>
        <dbReference type="ARBA" id="ARBA00023146"/>
    </source>
</evidence>
<dbReference type="GO" id="GO:0004832">
    <property type="term" value="F:valine-tRNA ligase activity"/>
    <property type="evidence" value="ECO:0007669"/>
    <property type="project" value="UniProtKB-UniRule"/>
</dbReference>
<evidence type="ECO:0000256" key="8">
    <source>
        <dbReference type="ARBA" id="ARBA00023054"/>
    </source>
</evidence>
<dbReference type="SUPFAM" id="SSF52374">
    <property type="entry name" value="Nucleotidylyl transferase"/>
    <property type="match status" value="1"/>
</dbReference>
<evidence type="ECO:0000256" key="6">
    <source>
        <dbReference type="ARBA" id="ARBA00022840"/>
    </source>
</evidence>
<evidence type="ECO:0000256" key="5">
    <source>
        <dbReference type="ARBA" id="ARBA00022741"/>
    </source>
</evidence>
<evidence type="ECO:0000256" key="1">
    <source>
        <dbReference type="ARBA" id="ARBA00004496"/>
    </source>
</evidence>
<comment type="domain">
    <text evidence="12">ValRS has two distinct active sites: one for aminoacylation and one for editing. The misactivated threonine is translocated from the active site to the editing site.</text>
</comment>
<gene>
    <name evidence="12" type="primary">valS</name>
    <name evidence="16" type="ORF">HMPREF9726_00155</name>
</gene>
<dbReference type="Gene3D" id="3.90.740.10">
    <property type="entry name" value="Valyl/Leucyl/Isoleucyl-tRNA synthetase, editing domain"/>
    <property type="match status" value="2"/>
</dbReference>
<evidence type="ECO:0000256" key="11">
    <source>
        <dbReference type="ARBA" id="ARBA00060830"/>
    </source>
</evidence>
<dbReference type="Proteomes" id="UP000011705">
    <property type="component" value="Chromosome"/>
</dbReference>
<protein>
    <recommendedName>
        <fullName evidence="12">Valine--tRNA ligase</fullName>
        <ecNumber evidence="12">6.1.1.9</ecNumber>
    </recommendedName>
    <alternativeName>
        <fullName evidence="12">Valyl-tRNA synthetase</fullName>
        <shortName evidence="12">ValRS</shortName>
    </alternativeName>
</protein>
<evidence type="ECO:0000256" key="12">
    <source>
        <dbReference type="HAMAP-Rule" id="MF_02004"/>
    </source>
</evidence>
<dbReference type="AlphaFoldDB" id="A0A0E2EK60"/>
<evidence type="ECO:0000256" key="7">
    <source>
        <dbReference type="ARBA" id="ARBA00022917"/>
    </source>
</evidence>
<dbReference type="Gene3D" id="3.40.50.620">
    <property type="entry name" value="HUPs"/>
    <property type="match status" value="2"/>
</dbReference>
<keyword evidence="7 12" id="KW-0648">Protein biosynthesis</keyword>
<dbReference type="HOGENOM" id="CLU_001493_0_2_12"/>
<comment type="domain">
    <text evidence="12">The C-terminal coiled-coil domain is crucial for aminoacylation activity.</text>
</comment>
<dbReference type="InterPro" id="IPR002300">
    <property type="entry name" value="aa-tRNA-synth_Ia"/>
</dbReference>
<accession>A0A0E2EK60</accession>